<keyword evidence="3" id="KW-0732">Signal</keyword>
<evidence type="ECO:0000313" key="5">
    <source>
        <dbReference type="Proteomes" id="UP000235616"/>
    </source>
</evidence>
<comment type="caution">
    <text evidence="4">The sequence shown here is derived from an EMBL/GenBank/DDBJ whole genome shotgun (WGS) entry which is preliminary data.</text>
</comment>
<proteinExistence type="predicted"/>
<accession>A0A2N7VLM7</accession>
<feature type="chain" id="PRO_5014763385" description="Blue (type 1) copper domain-containing protein" evidence="3">
    <location>
        <begin position="24"/>
        <end position="147"/>
    </location>
</feature>
<evidence type="ECO:0000256" key="3">
    <source>
        <dbReference type="SAM" id="SignalP"/>
    </source>
</evidence>
<dbReference type="InterPro" id="IPR008972">
    <property type="entry name" value="Cupredoxin"/>
</dbReference>
<evidence type="ECO:0008006" key="6">
    <source>
        <dbReference type="Google" id="ProtNLM"/>
    </source>
</evidence>
<keyword evidence="5" id="KW-1185">Reference proteome</keyword>
<organism evidence="4 5">
    <name type="scientific">Trinickia dabaoshanensis</name>
    <dbReference type="NCBI Taxonomy" id="564714"/>
    <lineage>
        <taxon>Bacteria</taxon>
        <taxon>Pseudomonadati</taxon>
        <taxon>Pseudomonadota</taxon>
        <taxon>Betaproteobacteria</taxon>
        <taxon>Burkholderiales</taxon>
        <taxon>Burkholderiaceae</taxon>
        <taxon>Trinickia</taxon>
    </lineage>
</organism>
<dbReference type="Proteomes" id="UP000235616">
    <property type="component" value="Unassembled WGS sequence"/>
</dbReference>
<evidence type="ECO:0000256" key="1">
    <source>
        <dbReference type="ARBA" id="ARBA00004418"/>
    </source>
</evidence>
<reference evidence="4 5" key="1">
    <citation type="submission" date="2018-01" db="EMBL/GenBank/DDBJ databases">
        <title>Whole genome analyses suggest that Burkholderia sensu lato contains two further novel genera in the rhizoxinica-symbiotica group Mycetohabitans gen. nov., and Trinickia gen. nov.: implications for the evolution of diazotrophy and nodulation in the Burkholderiaceae.</title>
        <authorList>
            <person name="Estrada-de los Santos P."/>
            <person name="Palmer M."/>
            <person name="Chavez-Ramirez B."/>
            <person name="Beukes C."/>
            <person name="Steenkamp E.T."/>
            <person name="Hirsch A.M."/>
            <person name="Manyaka P."/>
            <person name="Maluk M."/>
            <person name="Lafos M."/>
            <person name="Crook M."/>
            <person name="Gross E."/>
            <person name="Simon M.F."/>
            <person name="Bueno dos Reis Junior F."/>
            <person name="Poole P.S."/>
            <person name="Venter S.N."/>
            <person name="James E.K."/>
        </authorList>
    </citation>
    <scope>NUCLEOTIDE SEQUENCE [LARGE SCALE GENOMIC DNA]</scope>
    <source>
        <strain evidence="4 5">GIMN1.004</strain>
    </source>
</reference>
<keyword evidence="2" id="KW-0479">Metal-binding</keyword>
<dbReference type="AlphaFoldDB" id="A0A2N7VLM7"/>
<dbReference type="EMBL" id="PNYA01000016">
    <property type="protein sequence ID" value="PMS18081.1"/>
    <property type="molecule type" value="Genomic_DNA"/>
</dbReference>
<dbReference type="Gene3D" id="2.60.40.420">
    <property type="entry name" value="Cupredoxins - blue copper proteins"/>
    <property type="match status" value="1"/>
</dbReference>
<comment type="subcellular location">
    <subcellularLocation>
        <location evidence="1">Periplasm</location>
    </subcellularLocation>
</comment>
<gene>
    <name evidence="4" type="ORF">C0Z18_17740</name>
</gene>
<evidence type="ECO:0000256" key="2">
    <source>
        <dbReference type="ARBA" id="ARBA00022723"/>
    </source>
</evidence>
<dbReference type="PROSITE" id="PS00079">
    <property type="entry name" value="MULTICOPPER_OXIDASE1"/>
    <property type="match status" value="1"/>
</dbReference>
<dbReference type="OrthoDB" id="7431902at2"/>
<sequence length="147" mass="15896">MSKSSHALLFTAAISLASSLALASEPTKVVVKLSDGKNGHMSLTLSPATIPSGPVEFTVENESGNTVHEFLFAKWTKADDALPYDQKTQQVREDEVKGLQGIEDLRPRETVTAQFILGKGRYVVFCNEPGHYHDGMQTMFVVGGGKG</sequence>
<evidence type="ECO:0000313" key="4">
    <source>
        <dbReference type="EMBL" id="PMS18081.1"/>
    </source>
</evidence>
<dbReference type="GO" id="GO:0042597">
    <property type="term" value="C:periplasmic space"/>
    <property type="evidence" value="ECO:0007669"/>
    <property type="project" value="UniProtKB-SubCell"/>
</dbReference>
<dbReference type="SUPFAM" id="SSF49503">
    <property type="entry name" value="Cupredoxins"/>
    <property type="match status" value="1"/>
</dbReference>
<protein>
    <recommendedName>
        <fullName evidence="6">Blue (type 1) copper domain-containing protein</fullName>
    </recommendedName>
</protein>
<dbReference type="GO" id="GO:0046872">
    <property type="term" value="F:metal ion binding"/>
    <property type="evidence" value="ECO:0007669"/>
    <property type="project" value="UniProtKB-KW"/>
</dbReference>
<dbReference type="RefSeq" id="WP_102646737.1">
    <property type="nucleotide sequence ID" value="NZ_PNYA01000016.1"/>
</dbReference>
<feature type="signal peptide" evidence="3">
    <location>
        <begin position="1"/>
        <end position="23"/>
    </location>
</feature>
<dbReference type="InterPro" id="IPR033138">
    <property type="entry name" value="Cu_oxidase_CS"/>
</dbReference>
<name>A0A2N7VLM7_9BURK</name>